<accession>A0A5N6VIL0</accession>
<dbReference type="Proteomes" id="UP000325433">
    <property type="component" value="Unassembled WGS sequence"/>
</dbReference>
<keyword evidence="2" id="KW-1185">Reference proteome</keyword>
<name>A0A5N6VIL0_9EURO</name>
<proteinExistence type="predicted"/>
<protein>
    <submittedName>
        <fullName evidence="1">Uncharacterized protein</fullName>
    </submittedName>
</protein>
<organism evidence="1 2">
    <name type="scientific">Aspergillus transmontanensis</name>
    <dbReference type="NCBI Taxonomy" id="1034304"/>
    <lineage>
        <taxon>Eukaryota</taxon>
        <taxon>Fungi</taxon>
        <taxon>Dikarya</taxon>
        <taxon>Ascomycota</taxon>
        <taxon>Pezizomycotina</taxon>
        <taxon>Eurotiomycetes</taxon>
        <taxon>Eurotiomycetidae</taxon>
        <taxon>Eurotiales</taxon>
        <taxon>Aspergillaceae</taxon>
        <taxon>Aspergillus</taxon>
        <taxon>Aspergillus subgen. Circumdati</taxon>
    </lineage>
</organism>
<dbReference type="PROSITE" id="PS51257">
    <property type="entry name" value="PROKAR_LIPOPROTEIN"/>
    <property type="match status" value="1"/>
</dbReference>
<reference evidence="2" key="1">
    <citation type="submission" date="2019-04" db="EMBL/GenBank/DDBJ databases">
        <title>Friends and foes A comparative genomics studyof 23 Aspergillus species from section Flavi.</title>
        <authorList>
            <consortium name="DOE Joint Genome Institute"/>
            <person name="Kjaerbolling I."/>
            <person name="Vesth T."/>
            <person name="Frisvad J.C."/>
            <person name="Nybo J.L."/>
            <person name="Theobald S."/>
            <person name="Kildgaard S."/>
            <person name="Isbrandt T."/>
            <person name="Kuo A."/>
            <person name="Sato A."/>
            <person name="Lyhne E.K."/>
            <person name="Kogle M.E."/>
            <person name="Wiebenga A."/>
            <person name="Kun R.S."/>
            <person name="Lubbers R.J."/>
            <person name="Makela M.R."/>
            <person name="Barry K."/>
            <person name="Chovatia M."/>
            <person name="Clum A."/>
            <person name="Daum C."/>
            <person name="Haridas S."/>
            <person name="He G."/>
            <person name="LaButti K."/>
            <person name="Lipzen A."/>
            <person name="Mondo S."/>
            <person name="Riley R."/>
            <person name="Salamov A."/>
            <person name="Simmons B.A."/>
            <person name="Magnuson J.K."/>
            <person name="Henrissat B."/>
            <person name="Mortensen U.H."/>
            <person name="Larsen T.O."/>
            <person name="Devries R.P."/>
            <person name="Grigoriev I.V."/>
            <person name="Machida M."/>
            <person name="Baker S.E."/>
            <person name="Andersen M.R."/>
        </authorList>
    </citation>
    <scope>NUCLEOTIDE SEQUENCE [LARGE SCALE GENOMIC DNA]</scope>
    <source>
        <strain evidence="2">CBS 130015</strain>
    </source>
</reference>
<evidence type="ECO:0000313" key="2">
    <source>
        <dbReference type="Proteomes" id="UP000325433"/>
    </source>
</evidence>
<dbReference type="AlphaFoldDB" id="A0A5N6VIL0"/>
<gene>
    <name evidence="1" type="ORF">BDV41DRAFT_552839</name>
</gene>
<sequence>MKLVIITAGYGGAGCPLLSFNRKSDSTNITSSLCHEMVNPSFLKHYKQIYERYDDFSVDPSQPQVKRIFPVGP</sequence>
<dbReference type="EMBL" id="ML738393">
    <property type="protein sequence ID" value="KAE8308009.1"/>
    <property type="molecule type" value="Genomic_DNA"/>
</dbReference>
<evidence type="ECO:0000313" key="1">
    <source>
        <dbReference type="EMBL" id="KAE8308009.1"/>
    </source>
</evidence>